<organism evidence="1 2">
    <name type="scientific">Linum trigynum</name>
    <dbReference type="NCBI Taxonomy" id="586398"/>
    <lineage>
        <taxon>Eukaryota</taxon>
        <taxon>Viridiplantae</taxon>
        <taxon>Streptophyta</taxon>
        <taxon>Embryophyta</taxon>
        <taxon>Tracheophyta</taxon>
        <taxon>Spermatophyta</taxon>
        <taxon>Magnoliopsida</taxon>
        <taxon>eudicotyledons</taxon>
        <taxon>Gunneridae</taxon>
        <taxon>Pentapetalae</taxon>
        <taxon>rosids</taxon>
        <taxon>fabids</taxon>
        <taxon>Malpighiales</taxon>
        <taxon>Linaceae</taxon>
        <taxon>Linum</taxon>
    </lineage>
</organism>
<reference evidence="1 2" key="1">
    <citation type="submission" date="2024-04" db="EMBL/GenBank/DDBJ databases">
        <authorList>
            <person name="Fracassetti M."/>
        </authorList>
    </citation>
    <scope>NUCLEOTIDE SEQUENCE [LARGE SCALE GENOMIC DNA]</scope>
</reference>
<evidence type="ECO:0000313" key="2">
    <source>
        <dbReference type="Proteomes" id="UP001497516"/>
    </source>
</evidence>
<proteinExistence type="predicted"/>
<protein>
    <submittedName>
        <fullName evidence="1">Uncharacterized protein</fullName>
    </submittedName>
</protein>
<dbReference type="EMBL" id="OZ034820">
    <property type="protein sequence ID" value="CAL1401967.1"/>
    <property type="molecule type" value="Genomic_DNA"/>
</dbReference>
<sequence length="81" mass="9336">MLSILPVEQPKLFLFPRHQTAEASATSTYAQTLLLHWEPCVWPLDQGIEKSAISSLPSSHVRDDRWLILCFHRRSVTPRPQ</sequence>
<keyword evidence="2" id="KW-1185">Reference proteome</keyword>
<dbReference type="AlphaFoldDB" id="A0AAV2FVB3"/>
<evidence type="ECO:0000313" key="1">
    <source>
        <dbReference type="EMBL" id="CAL1401967.1"/>
    </source>
</evidence>
<gene>
    <name evidence="1" type="ORF">LTRI10_LOCUS42001</name>
</gene>
<name>A0AAV2FVB3_9ROSI</name>
<accession>A0AAV2FVB3</accession>
<dbReference type="Proteomes" id="UP001497516">
    <property type="component" value="Chromosome 7"/>
</dbReference>